<evidence type="ECO:0000313" key="1">
    <source>
        <dbReference type="EMBL" id="NER27352.1"/>
    </source>
</evidence>
<sequence length="328" mass="38313">MNVKPILSIVTPTLGKFSDYWLECLLQVEGDVQFLFVYPPQSQPRVINDPRVQVLTSPYKGEMMQRFVGLLNAAGEYVLALDDDDFVHPQVCELTKQYFNRFSNSWVLRLQKAVIDISDQERIKKPWNPIPDVGQLEICKKTPENPYPFQKGNYKGLLELPIAPLDKSFDYRYLIWPFIQRRDNEGYHFENFNNIVWKNERIKQALPEIAQATKVMGAITWIPSTGFDRLSGLFVQAKSFQKDAIIGHWMPKPEQIRYIDKDPVLKAARFHVISDVLLVKYFPQYGYLWNLFFSKLYGVPRTVGKLVKMKFLKKQTHSKINKKLTEKT</sequence>
<name>A0A6B3N9S5_9CYAN</name>
<dbReference type="AlphaFoldDB" id="A0A6B3N9S5"/>
<accession>A0A6B3N9S5</accession>
<reference evidence="1" key="1">
    <citation type="submission" date="2019-11" db="EMBL/GenBank/DDBJ databases">
        <title>Genomic insights into an expanded diversity of filamentous marine cyanobacteria reveals the extraordinary biosynthetic potential of Moorea and Okeania.</title>
        <authorList>
            <person name="Ferreira Leao T."/>
            <person name="Wang M."/>
            <person name="Moss N."/>
            <person name="Da Silva R."/>
            <person name="Sanders J."/>
            <person name="Nurk S."/>
            <person name="Gurevich A."/>
            <person name="Humphrey G."/>
            <person name="Reher R."/>
            <person name="Zhu Q."/>
            <person name="Belda-Ferre P."/>
            <person name="Glukhov E."/>
            <person name="Rex R."/>
            <person name="Dorrestein P.C."/>
            <person name="Knight R."/>
            <person name="Pevzner P."/>
            <person name="Gerwick W.H."/>
            <person name="Gerwick L."/>
        </authorList>
    </citation>
    <scope>NUCLEOTIDE SEQUENCE</scope>
    <source>
        <strain evidence="1">SIO1C4</strain>
    </source>
</reference>
<dbReference type="GO" id="GO:0016740">
    <property type="term" value="F:transferase activity"/>
    <property type="evidence" value="ECO:0007669"/>
    <property type="project" value="UniProtKB-KW"/>
</dbReference>
<dbReference type="SUPFAM" id="SSF53448">
    <property type="entry name" value="Nucleotide-diphospho-sugar transferases"/>
    <property type="match status" value="1"/>
</dbReference>
<organism evidence="1">
    <name type="scientific">Symploca sp. SIO1C4</name>
    <dbReference type="NCBI Taxonomy" id="2607765"/>
    <lineage>
        <taxon>Bacteria</taxon>
        <taxon>Bacillati</taxon>
        <taxon>Cyanobacteriota</taxon>
        <taxon>Cyanophyceae</taxon>
        <taxon>Coleofasciculales</taxon>
        <taxon>Coleofasciculaceae</taxon>
        <taxon>Symploca</taxon>
    </lineage>
</organism>
<protein>
    <submittedName>
        <fullName evidence="1">Glycosyltransferase family 2 protein</fullName>
    </submittedName>
</protein>
<proteinExistence type="predicted"/>
<keyword evidence="1" id="KW-0808">Transferase</keyword>
<dbReference type="Gene3D" id="3.90.550.10">
    <property type="entry name" value="Spore Coat Polysaccharide Biosynthesis Protein SpsA, Chain A"/>
    <property type="match status" value="1"/>
</dbReference>
<comment type="caution">
    <text evidence="1">The sequence shown here is derived from an EMBL/GenBank/DDBJ whole genome shotgun (WGS) entry which is preliminary data.</text>
</comment>
<dbReference type="InterPro" id="IPR029044">
    <property type="entry name" value="Nucleotide-diphossugar_trans"/>
</dbReference>
<gene>
    <name evidence="1" type="ORF">F6J89_06880</name>
</gene>
<dbReference type="CDD" id="cd00761">
    <property type="entry name" value="Glyco_tranf_GTA_type"/>
    <property type="match status" value="1"/>
</dbReference>
<dbReference type="EMBL" id="JAAHFQ010000094">
    <property type="protein sequence ID" value="NER27352.1"/>
    <property type="molecule type" value="Genomic_DNA"/>
</dbReference>